<evidence type="ECO:0000259" key="14">
    <source>
        <dbReference type="SMART" id="SM01124"/>
    </source>
</evidence>
<comment type="cofactor">
    <cofactor evidence="1">
        <name>Mn(2+)</name>
        <dbReference type="ChEBI" id="CHEBI:29035"/>
    </cofactor>
</comment>
<dbReference type="PANTHER" id="PTHR12849:SF0">
    <property type="entry name" value="LARIAT DEBRANCHING ENZYME"/>
    <property type="match status" value="1"/>
</dbReference>
<evidence type="ECO:0000256" key="8">
    <source>
        <dbReference type="ARBA" id="ARBA00022801"/>
    </source>
</evidence>
<dbReference type="CDD" id="cd00844">
    <property type="entry name" value="MPP_Dbr1_N"/>
    <property type="match status" value="1"/>
</dbReference>
<evidence type="ECO:0000313" key="16">
    <source>
        <dbReference type="Proteomes" id="UP000274131"/>
    </source>
</evidence>
<dbReference type="InterPro" id="IPR007708">
    <property type="entry name" value="DBR1_C"/>
</dbReference>
<dbReference type="OrthoDB" id="407609at2759"/>
<comment type="similarity">
    <text evidence="5">Belongs to the lariat debranching enzyme family.</text>
</comment>
<dbReference type="AlphaFoldDB" id="A0A0N4VGB4"/>
<accession>A0A0N4VGB4</accession>
<dbReference type="Proteomes" id="UP000274131">
    <property type="component" value="Unassembled WGS sequence"/>
</dbReference>
<evidence type="ECO:0000256" key="9">
    <source>
        <dbReference type="ARBA" id="ARBA00022833"/>
    </source>
</evidence>
<dbReference type="SMART" id="SM01124">
    <property type="entry name" value="DBR1"/>
    <property type="match status" value="1"/>
</dbReference>
<keyword evidence="10" id="KW-0408">Iron</keyword>
<dbReference type="InterPro" id="IPR041816">
    <property type="entry name" value="Dbr1_N"/>
</dbReference>
<evidence type="ECO:0000256" key="2">
    <source>
        <dbReference type="ARBA" id="ARBA00001947"/>
    </source>
</evidence>
<evidence type="ECO:0000256" key="3">
    <source>
        <dbReference type="ARBA" id="ARBA00001954"/>
    </source>
</evidence>
<dbReference type="STRING" id="51028.A0A0N4VGB4"/>
<reference evidence="15 16" key="2">
    <citation type="submission" date="2018-10" db="EMBL/GenBank/DDBJ databases">
        <authorList>
            <consortium name="Pathogen Informatics"/>
        </authorList>
    </citation>
    <scope>NUCLEOTIDE SEQUENCE [LARGE SCALE GENOMIC DNA]</scope>
</reference>
<feature type="region of interest" description="Disordered" evidence="13">
    <location>
        <begin position="1"/>
        <end position="22"/>
    </location>
</feature>
<dbReference type="GO" id="GO:0005634">
    <property type="term" value="C:nucleus"/>
    <property type="evidence" value="ECO:0007669"/>
    <property type="project" value="UniProtKB-SubCell"/>
</dbReference>
<dbReference type="InterPro" id="IPR004843">
    <property type="entry name" value="Calcineurin-like_PHP"/>
</dbReference>
<evidence type="ECO:0000313" key="15">
    <source>
        <dbReference type="EMBL" id="VDD94458.1"/>
    </source>
</evidence>
<keyword evidence="7" id="KW-0479">Metal-binding</keyword>
<evidence type="ECO:0000256" key="7">
    <source>
        <dbReference type="ARBA" id="ARBA00022723"/>
    </source>
</evidence>
<evidence type="ECO:0000256" key="10">
    <source>
        <dbReference type="ARBA" id="ARBA00023004"/>
    </source>
</evidence>
<keyword evidence="8" id="KW-0378">Hydrolase</keyword>
<comment type="cofactor">
    <cofactor evidence="3">
        <name>Fe(2+)</name>
        <dbReference type="ChEBI" id="CHEBI:29033"/>
    </cofactor>
</comment>
<evidence type="ECO:0000256" key="6">
    <source>
        <dbReference type="ARBA" id="ARBA00022664"/>
    </source>
</evidence>
<keyword evidence="16" id="KW-1185">Reference proteome</keyword>
<dbReference type="WBParaSite" id="EVEC_0000981201-mRNA-1">
    <property type="protein sequence ID" value="EVEC_0000981201-mRNA-1"/>
    <property type="gene ID" value="EVEC_0000981201"/>
</dbReference>
<reference evidence="17" key="1">
    <citation type="submission" date="2017-02" db="UniProtKB">
        <authorList>
            <consortium name="WormBaseParasite"/>
        </authorList>
    </citation>
    <scope>IDENTIFICATION</scope>
</reference>
<dbReference type="SUPFAM" id="SSF56300">
    <property type="entry name" value="Metallo-dependent phosphatases"/>
    <property type="match status" value="1"/>
</dbReference>
<sequence>MEVEAVDPGPSHSVKRSLDTRSDTNCELDGSAKKGRLKRTVKIAVAGCSHGEMDKIYACIDEIQKSKGFSVDLLICTGDYQAVRNSGDLEYMQTPPKYRNLQTFHRYYSGEAIAPVLTLVIGGNHESSGYMQELPYGGWLAPKIYYLGHASVVSYAGLRIGGLSGIYKSIHYDMGHFERPPFSQYGDLVSVYHVRSVDVFRLKQLEPKPDDKCKHTRDSQLYYFFFQNLKKLDIMVSHDWPSGITDYGDVEALLRIKPHFADDIKKAALGNPATMNLLHVLRPRYWFSSHLHCAFIALVPHEAAPDDESPEFTRFLALDKPIPGRRFLQANIFFPIFYLIWPSLARHAWSKLILRILDVETDNDVDKVLRYDPVWLTILRLTDKFTSASNRKSYMPSSYPPSDERWDYRPSEDEVTEVIKLFNNNLDIPEDFVRTAPPEKVFSTSNRTSECYYRNPQTSKFCEKLGVQDLNGMLCASSPDDVGTPYFLSETQDICKNESESLNEQAVDTITSDGCFFIDKEPQRTSGDKQSLAADLKLHEAGKTEASLSDQNGEEPADTVGSECELVNKVGCDAESEVAENT</sequence>
<evidence type="ECO:0000313" key="17">
    <source>
        <dbReference type="WBParaSite" id="EVEC_0000981201-mRNA-1"/>
    </source>
</evidence>
<keyword evidence="6" id="KW-0507">mRNA processing</keyword>
<evidence type="ECO:0000256" key="13">
    <source>
        <dbReference type="SAM" id="MobiDB-lite"/>
    </source>
</evidence>
<gene>
    <name evidence="15" type="ORF">EVEC_LOCUS9209</name>
</gene>
<dbReference type="InterPro" id="IPR029052">
    <property type="entry name" value="Metallo-depent_PP-like"/>
</dbReference>
<proteinExistence type="inferred from homology"/>
<dbReference type="EMBL" id="UXUI01009885">
    <property type="protein sequence ID" value="VDD94458.1"/>
    <property type="molecule type" value="Genomic_DNA"/>
</dbReference>
<keyword evidence="9" id="KW-0862">Zinc</keyword>
<evidence type="ECO:0000256" key="1">
    <source>
        <dbReference type="ARBA" id="ARBA00001936"/>
    </source>
</evidence>
<organism evidence="17">
    <name type="scientific">Enterobius vermicularis</name>
    <name type="common">Human pinworm</name>
    <dbReference type="NCBI Taxonomy" id="51028"/>
    <lineage>
        <taxon>Eukaryota</taxon>
        <taxon>Metazoa</taxon>
        <taxon>Ecdysozoa</taxon>
        <taxon>Nematoda</taxon>
        <taxon>Chromadorea</taxon>
        <taxon>Rhabditida</taxon>
        <taxon>Spirurina</taxon>
        <taxon>Oxyuridomorpha</taxon>
        <taxon>Oxyuroidea</taxon>
        <taxon>Oxyuridae</taxon>
        <taxon>Enterobius</taxon>
    </lineage>
</organism>
<evidence type="ECO:0000256" key="5">
    <source>
        <dbReference type="ARBA" id="ARBA00006045"/>
    </source>
</evidence>
<comment type="cofactor">
    <cofactor evidence="2">
        <name>Zn(2+)</name>
        <dbReference type="ChEBI" id="CHEBI:29105"/>
    </cofactor>
</comment>
<dbReference type="GO" id="GO:0046872">
    <property type="term" value="F:metal ion binding"/>
    <property type="evidence" value="ECO:0007669"/>
    <property type="project" value="UniProtKB-KW"/>
</dbReference>
<dbReference type="PANTHER" id="PTHR12849">
    <property type="entry name" value="RNA LARIAT DEBRANCHING ENZYME"/>
    <property type="match status" value="1"/>
</dbReference>
<evidence type="ECO:0000256" key="4">
    <source>
        <dbReference type="ARBA" id="ARBA00004123"/>
    </source>
</evidence>
<dbReference type="GO" id="GO:0000398">
    <property type="term" value="P:mRNA splicing, via spliceosome"/>
    <property type="evidence" value="ECO:0007669"/>
    <property type="project" value="TreeGrafter"/>
</dbReference>
<keyword evidence="12" id="KW-0539">Nucleus</keyword>
<evidence type="ECO:0000256" key="11">
    <source>
        <dbReference type="ARBA" id="ARBA00023211"/>
    </source>
</evidence>
<feature type="region of interest" description="Disordered" evidence="13">
    <location>
        <begin position="542"/>
        <end position="562"/>
    </location>
</feature>
<keyword evidence="11" id="KW-0464">Manganese</keyword>
<feature type="domain" description="Lariat debranching enzyme C-terminal" evidence="14">
    <location>
        <begin position="299"/>
        <end position="471"/>
    </location>
</feature>
<protein>
    <submittedName>
        <fullName evidence="17">DBR1 domain-containing protein</fullName>
    </submittedName>
</protein>
<evidence type="ECO:0000256" key="12">
    <source>
        <dbReference type="ARBA" id="ARBA00023242"/>
    </source>
</evidence>
<dbReference type="Pfam" id="PF05011">
    <property type="entry name" value="DBR1"/>
    <property type="match status" value="1"/>
</dbReference>
<name>A0A0N4VGB4_ENTVE</name>
<dbReference type="GO" id="GO:0008419">
    <property type="term" value="F:RNA lariat debranching enzyme activity"/>
    <property type="evidence" value="ECO:0007669"/>
    <property type="project" value="TreeGrafter"/>
</dbReference>
<dbReference type="Pfam" id="PF00149">
    <property type="entry name" value="Metallophos"/>
    <property type="match status" value="1"/>
</dbReference>
<comment type="subcellular location">
    <subcellularLocation>
        <location evidence="4">Nucleus</location>
    </subcellularLocation>
</comment>